<keyword evidence="5" id="KW-1185">Reference proteome</keyword>
<name>A0ABU6ZVT3_9FABA</name>
<gene>
    <name evidence="4" type="ORF">PIB30_100618</name>
</gene>
<dbReference type="Pfam" id="PF20167">
    <property type="entry name" value="Transposase_32"/>
    <property type="match status" value="1"/>
</dbReference>
<evidence type="ECO:0000256" key="1">
    <source>
        <dbReference type="SAM" id="Coils"/>
    </source>
</evidence>
<sequence>MADYDNHLFLSLFNQNMFEEFARNKDIISEKGFELGEEEYPEIQHQISLRGWKRLTSPRTKVKVLMIKEFFANAAITQEELDEEEQHPLTSFVRGVEVDFSPANIKRVMKFKDNTPGAEMDYNTRLNANQMLEEVLRDLCIPGSTWKLGTGQPPQPIQLRRKELQPLARGWLELIIHNIHPSSYISEVTVARAILIHSILKSEDVRIEELISARIANIAQNLNLKGKLGFPSLIYKLCKDAGVPFGEYKGTPNIDKESSITAKVMETVRGGAVPIIRRHQEEEGEHNEGQIQEEEANHDHGQDQEMYDVEDVYEPPQHQSYVEHETGAESWVNHEAQYEQQQQNYYEPPHSPQPQQQQPQPQPQVVFDFQVLQEQQQQGFKAMTDLVTNSQIDILNYFENIKTYQEYQYDQMKAIIAQQQEVIATQNREFQAMKSKQDQLEKELSEIRKAQVNLAMYKSNSSSQAVDGSTEELQRLRKIIEDQRVALVQQSRAAVGSSQIAPIEEKLDKIASSVAGFNEELATFKERHKQLADLSYKQYTLIRKEQESTSQEVKEIKERQMNPVDNETLKDVAKMTFQQREELKQIRKQMREWTMYSSVRECYDVWAHQQANPNLVPMPLHDLTKMVYDNLENKRPMFRGALKTDPNPGQVDRPETIPPEDLHLYSNQQVAFFEQSK</sequence>
<keyword evidence="1" id="KW-0175">Coiled coil</keyword>
<feature type="domain" description="Putative plant transposon protein" evidence="3">
    <location>
        <begin position="50"/>
        <end position="244"/>
    </location>
</feature>
<feature type="coiled-coil region" evidence="1">
    <location>
        <begin position="423"/>
        <end position="460"/>
    </location>
</feature>
<evidence type="ECO:0000259" key="3">
    <source>
        <dbReference type="Pfam" id="PF20167"/>
    </source>
</evidence>
<accession>A0ABU6ZVT3</accession>
<evidence type="ECO:0000256" key="2">
    <source>
        <dbReference type="SAM" id="MobiDB-lite"/>
    </source>
</evidence>
<feature type="region of interest" description="Disordered" evidence="2">
    <location>
        <begin position="281"/>
        <end position="302"/>
    </location>
</feature>
<proteinExistence type="predicted"/>
<comment type="caution">
    <text evidence="4">The sequence shown here is derived from an EMBL/GenBank/DDBJ whole genome shotgun (WGS) entry which is preliminary data.</text>
</comment>
<dbReference type="Proteomes" id="UP001341840">
    <property type="component" value="Unassembled WGS sequence"/>
</dbReference>
<protein>
    <recommendedName>
        <fullName evidence="3">Putative plant transposon protein domain-containing protein</fullName>
    </recommendedName>
</protein>
<evidence type="ECO:0000313" key="5">
    <source>
        <dbReference type="Proteomes" id="UP001341840"/>
    </source>
</evidence>
<feature type="region of interest" description="Disordered" evidence="2">
    <location>
        <begin position="638"/>
        <end position="660"/>
    </location>
</feature>
<dbReference type="InterPro" id="IPR046796">
    <property type="entry name" value="Transposase_32_dom"/>
</dbReference>
<evidence type="ECO:0000313" key="4">
    <source>
        <dbReference type="EMBL" id="MED6226147.1"/>
    </source>
</evidence>
<organism evidence="4 5">
    <name type="scientific">Stylosanthes scabra</name>
    <dbReference type="NCBI Taxonomy" id="79078"/>
    <lineage>
        <taxon>Eukaryota</taxon>
        <taxon>Viridiplantae</taxon>
        <taxon>Streptophyta</taxon>
        <taxon>Embryophyta</taxon>
        <taxon>Tracheophyta</taxon>
        <taxon>Spermatophyta</taxon>
        <taxon>Magnoliopsida</taxon>
        <taxon>eudicotyledons</taxon>
        <taxon>Gunneridae</taxon>
        <taxon>Pentapetalae</taxon>
        <taxon>rosids</taxon>
        <taxon>fabids</taxon>
        <taxon>Fabales</taxon>
        <taxon>Fabaceae</taxon>
        <taxon>Papilionoideae</taxon>
        <taxon>50 kb inversion clade</taxon>
        <taxon>dalbergioids sensu lato</taxon>
        <taxon>Dalbergieae</taxon>
        <taxon>Pterocarpus clade</taxon>
        <taxon>Stylosanthes</taxon>
    </lineage>
</organism>
<reference evidence="4 5" key="1">
    <citation type="journal article" date="2023" name="Plants (Basel)">
        <title>Bridging the Gap: Combining Genomics and Transcriptomics Approaches to Understand Stylosanthes scabra, an Orphan Legume from the Brazilian Caatinga.</title>
        <authorList>
            <person name="Ferreira-Neto J.R.C."/>
            <person name="da Silva M.D."/>
            <person name="Binneck E."/>
            <person name="de Melo N.F."/>
            <person name="da Silva R.H."/>
            <person name="de Melo A.L.T.M."/>
            <person name="Pandolfi V."/>
            <person name="Bustamante F.O."/>
            <person name="Brasileiro-Vidal A.C."/>
            <person name="Benko-Iseppon A.M."/>
        </authorList>
    </citation>
    <scope>NUCLEOTIDE SEQUENCE [LARGE SCALE GENOMIC DNA]</scope>
    <source>
        <tissue evidence="4">Leaves</tissue>
    </source>
</reference>
<dbReference type="EMBL" id="JASCZI010274693">
    <property type="protein sequence ID" value="MED6226147.1"/>
    <property type="molecule type" value="Genomic_DNA"/>
</dbReference>